<keyword evidence="1" id="KW-1133">Transmembrane helix</keyword>
<reference evidence="2" key="3">
    <citation type="journal article" date="2017" name="Nature">
        <title>Genome sequence of the progenitor of the wheat D genome Aegilops tauschii.</title>
        <authorList>
            <person name="Luo M.C."/>
            <person name="Gu Y.Q."/>
            <person name="Puiu D."/>
            <person name="Wang H."/>
            <person name="Twardziok S.O."/>
            <person name="Deal K.R."/>
            <person name="Huo N."/>
            <person name="Zhu T."/>
            <person name="Wang L."/>
            <person name="Wang Y."/>
            <person name="McGuire P.E."/>
            <person name="Liu S."/>
            <person name="Long H."/>
            <person name="Ramasamy R.K."/>
            <person name="Rodriguez J.C."/>
            <person name="Van S.L."/>
            <person name="Yuan L."/>
            <person name="Wang Z."/>
            <person name="Xia Z."/>
            <person name="Xiao L."/>
            <person name="Anderson O.D."/>
            <person name="Ouyang S."/>
            <person name="Liang Y."/>
            <person name="Zimin A.V."/>
            <person name="Pertea G."/>
            <person name="Qi P."/>
            <person name="Bennetzen J.L."/>
            <person name="Dai X."/>
            <person name="Dawson M.W."/>
            <person name="Muller H.G."/>
            <person name="Kugler K."/>
            <person name="Rivarola-Duarte L."/>
            <person name="Spannagl M."/>
            <person name="Mayer K.F.X."/>
            <person name="Lu F.H."/>
            <person name="Bevan M.W."/>
            <person name="Leroy P."/>
            <person name="Li P."/>
            <person name="You F.M."/>
            <person name="Sun Q."/>
            <person name="Liu Z."/>
            <person name="Lyons E."/>
            <person name="Wicker T."/>
            <person name="Salzberg S.L."/>
            <person name="Devos K.M."/>
            <person name="Dvorak J."/>
        </authorList>
    </citation>
    <scope>NUCLEOTIDE SEQUENCE [LARGE SCALE GENOMIC DNA]</scope>
    <source>
        <strain evidence="2">cv. AL8/78</strain>
    </source>
</reference>
<keyword evidence="1" id="KW-0812">Transmembrane</keyword>
<keyword evidence="1" id="KW-0472">Membrane</keyword>
<dbReference type="AlphaFoldDB" id="A0A453Q6W0"/>
<proteinExistence type="predicted"/>
<keyword evidence="3" id="KW-1185">Reference proteome</keyword>
<dbReference type="EnsemblPlants" id="AET6Gv20996400.55">
    <property type="protein sequence ID" value="AET6Gv20996400.55"/>
    <property type="gene ID" value="AET6Gv20996400"/>
</dbReference>
<evidence type="ECO:0000256" key="1">
    <source>
        <dbReference type="SAM" id="Phobius"/>
    </source>
</evidence>
<accession>A0A453Q6W0</accession>
<reference evidence="3" key="1">
    <citation type="journal article" date="2014" name="Science">
        <title>Ancient hybridizations among the ancestral genomes of bread wheat.</title>
        <authorList>
            <consortium name="International Wheat Genome Sequencing Consortium,"/>
            <person name="Marcussen T."/>
            <person name="Sandve S.R."/>
            <person name="Heier L."/>
            <person name="Spannagl M."/>
            <person name="Pfeifer M."/>
            <person name="Jakobsen K.S."/>
            <person name="Wulff B.B."/>
            <person name="Steuernagel B."/>
            <person name="Mayer K.F."/>
            <person name="Olsen O.A."/>
        </authorList>
    </citation>
    <scope>NUCLEOTIDE SEQUENCE [LARGE SCALE GENOMIC DNA]</scope>
    <source>
        <strain evidence="3">cv. AL8/78</strain>
    </source>
</reference>
<evidence type="ECO:0000313" key="3">
    <source>
        <dbReference type="Proteomes" id="UP000015105"/>
    </source>
</evidence>
<protein>
    <submittedName>
        <fullName evidence="2">Uncharacterized protein</fullName>
    </submittedName>
</protein>
<evidence type="ECO:0000313" key="2">
    <source>
        <dbReference type="EnsemblPlants" id="AET6Gv20996400.63"/>
    </source>
</evidence>
<dbReference type="Proteomes" id="UP000015105">
    <property type="component" value="Chromosome 6D"/>
</dbReference>
<dbReference type="Gramene" id="AET6Gv20996400.55">
    <property type="protein sequence ID" value="AET6Gv20996400.55"/>
    <property type="gene ID" value="AET6Gv20996400"/>
</dbReference>
<feature type="transmembrane region" description="Helical" evidence="1">
    <location>
        <begin position="62"/>
        <end position="82"/>
    </location>
</feature>
<name>A0A453Q6W0_AEGTS</name>
<reference evidence="2" key="4">
    <citation type="submission" date="2019-03" db="UniProtKB">
        <authorList>
            <consortium name="EnsemblPlants"/>
        </authorList>
    </citation>
    <scope>IDENTIFICATION</scope>
</reference>
<reference evidence="3" key="2">
    <citation type="journal article" date="2017" name="Nat. Plants">
        <title>The Aegilops tauschii genome reveals multiple impacts of transposons.</title>
        <authorList>
            <person name="Zhao G."/>
            <person name="Zou C."/>
            <person name="Li K."/>
            <person name="Wang K."/>
            <person name="Li T."/>
            <person name="Gao L."/>
            <person name="Zhang X."/>
            <person name="Wang H."/>
            <person name="Yang Z."/>
            <person name="Liu X."/>
            <person name="Jiang W."/>
            <person name="Mao L."/>
            <person name="Kong X."/>
            <person name="Jiao Y."/>
            <person name="Jia J."/>
        </authorList>
    </citation>
    <scope>NUCLEOTIDE SEQUENCE [LARGE SCALE GENOMIC DNA]</scope>
    <source>
        <strain evidence="3">cv. AL8/78</strain>
    </source>
</reference>
<dbReference type="EnsemblPlants" id="AET6Gv20996400.63">
    <property type="protein sequence ID" value="AET6Gv20996400.63"/>
    <property type="gene ID" value="AET6Gv20996400"/>
</dbReference>
<dbReference type="Gramene" id="AET6Gv20996400.63">
    <property type="protein sequence ID" value="AET6Gv20996400.63"/>
    <property type="gene ID" value="AET6Gv20996400"/>
</dbReference>
<sequence length="107" mass="12366">MYVSIYSPPVNITVNLAVHIKWKTQRGRVNTMLIYSCFTLLLPPILYSCFMFDFFFCILLEISLLFFLICVSPLCSLGMNLINSILMSTTCQPYLIWLIQPESRIGQ</sequence>
<reference evidence="2" key="5">
    <citation type="journal article" date="2021" name="G3 (Bethesda)">
        <title>Aegilops tauschii genome assembly Aet v5.0 features greater sequence contiguity and improved annotation.</title>
        <authorList>
            <person name="Wang L."/>
            <person name="Zhu T."/>
            <person name="Rodriguez J.C."/>
            <person name="Deal K.R."/>
            <person name="Dubcovsky J."/>
            <person name="McGuire P.E."/>
            <person name="Lux T."/>
            <person name="Spannagl M."/>
            <person name="Mayer K.F.X."/>
            <person name="Baldrich P."/>
            <person name="Meyers B.C."/>
            <person name="Huo N."/>
            <person name="Gu Y.Q."/>
            <person name="Zhou H."/>
            <person name="Devos K.M."/>
            <person name="Bennetzen J.L."/>
            <person name="Unver T."/>
            <person name="Budak H."/>
            <person name="Gulick P.J."/>
            <person name="Galiba G."/>
            <person name="Kalapos B."/>
            <person name="Nelson D.R."/>
            <person name="Li P."/>
            <person name="You F.M."/>
            <person name="Luo M.C."/>
            <person name="Dvorak J."/>
        </authorList>
    </citation>
    <scope>NUCLEOTIDE SEQUENCE [LARGE SCALE GENOMIC DNA]</scope>
    <source>
        <strain evidence="2">cv. AL8/78</strain>
    </source>
</reference>
<feature type="transmembrane region" description="Helical" evidence="1">
    <location>
        <begin position="33"/>
        <end position="56"/>
    </location>
</feature>
<organism evidence="2 3">
    <name type="scientific">Aegilops tauschii subsp. strangulata</name>
    <name type="common">Goatgrass</name>
    <dbReference type="NCBI Taxonomy" id="200361"/>
    <lineage>
        <taxon>Eukaryota</taxon>
        <taxon>Viridiplantae</taxon>
        <taxon>Streptophyta</taxon>
        <taxon>Embryophyta</taxon>
        <taxon>Tracheophyta</taxon>
        <taxon>Spermatophyta</taxon>
        <taxon>Magnoliopsida</taxon>
        <taxon>Liliopsida</taxon>
        <taxon>Poales</taxon>
        <taxon>Poaceae</taxon>
        <taxon>BOP clade</taxon>
        <taxon>Pooideae</taxon>
        <taxon>Triticodae</taxon>
        <taxon>Triticeae</taxon>
        <taxon>Triticinae</taxon>
        <taxon>Aegilops</taxon>
    </lineage>
</organism>